<feature type="transmembrane region" description="Helical" evidence="1">
    <location>
        <begin position="331"/>
        <end position="353"/>
    </location>
</feature>
<dbReference type="InterPro" id="IPR004697">
    <property type="entry name" value="AbgT"/>
</dbReference>
<comment type="caution">
    <text evidence="2">The sequence shown here is derived from an EMBL/GenBank/DDBJ whole genome shotgun (WGS) entry which is preliminary data.</text>
</comment>
<accession>A0ABT8TMK2</accession>
<proteinExistence type="predicted"/>
<keyword evidence="1" id="KW-1133">Transmembrane helix</keyword>
<evidence type="ECO:0000313" key="3">
    <source>
        <dbReference type="Proteomes" id="UP001168380"/>
    </source>
</evidence>
<keyword evidence="3" id="KW-1185">Reference proteome</keyword>
<evidence type="ECO:0000256" key="1">
    <source>
        <dbReference type="SAM" id="Phobius"/>
    </source>
</evidence>
<feature type="transmembrane region" description="Helical" evidence="1">
    <location>
        <begin position="289"/>
        <end position="310"/>
    </location>
</feature>
<name>A0ABT8TMK2_9GAMM</name>
<feature type="transmembrane region" description="Helical" evidence="1">
    <location>
        <begin position="430"/>
        <end position="450"/>
    </location>
</feature>
<feature type="transmembrane region" description="Helical" evidence="1">
    <location>
        <begin position="121"/>
        <end position="144"/>
    </location>
</feature>
<keyword evidence="1" id="KW-0812">Transmembrane</keyword>
<dbReference type="Pfam" id="PF03806">
    <property type="entry name" value="ABG_transport"/>
    <property type="match status" value="1"/>
</dbReference>
<feature type="transmembrane region" description="Helical" evidence="1">
    <location>
        <begin position="400"/>
        <end position="418"/>
    </location>
</feature>
<organism evidence="2 3">
    <name type="scientific">Gilvimarinus algae</name>
    <dbReference type="NCBI Taxonomy" id="3058037"/>
    <lineage>
        <taxon>Bacteria</taxon>
        <taxon>Pseudomonadati</taxon>
        <taxon>Pseudomonadota</taxon>
        <taxon>Gammaproteobacteria</taxon>
        <taxon>Cellvibrionales</taxon>
        <taxon>Cellvibrionaceae</taxon>
        <taxon>Gilvimarinus</taxon>
    </lineage>
</organism>
<gene>
    <name evidence="2" type="ORF">QWI16_16960</name>
</gene>
<evidence type="ECO:0000313" key="2">
    <source>
        <dbReference type="EMBL" id="MDO3383876.1"/>
    </source>
</evidence>
<dbReference type="PANTHER" id="PTHR30282:SF0">
    <property type="entry name" value="P-AMINOBENZOYL-GLUTAMATE TRANSPORT PROTEIN"/>
    <property type="match status" value="1"/>
</dbReference>
<keyword evidence="1" id="KW-0472">Membrane</keyword>
<dbReference type="Proteomes" id="UP001168380">
    <property type="component" value="Unassembled WGS sequence"/>
</dbReference>
<dbReference type="EMBL" id="JAULRT010000062">
    <property type="protein sequence ID" value="MDO3383876.1"/>
    <property type="molecule type" value="Genomic_DNA"/>
</dbReference>
<feature type="transmembrane region" description="Helical" evidence="1">
    <location>
        <begin position="373"/>
        <end position="393"/>
    </location>
</feature>
<dbReference type="PANTHER" id="PTHR30282">
    <property type="entry name" value="P-AMINOBENZOYL GLUTAMATE TRANSPORTER"/>
    <property type="match status" value="1"/>
</dbReference>
<feature type="transmembrane region" description="Helical" evidence="1">
    <location>
        <begin position="462"/>
        <end position="486"/>
    </location>
</feature>
<dbReference type="RefSeq" id="WP_302714966.1">
    <property type="nucleotide sequence ID" value="NZ_JAULRT010000062.1"/>
</dbReference>
<reference evidence="2" key="1">
    <citation type="submission" date="2023-07" db="EMBL/GenBank/DDBJ databases">
        <title>Gilvimarinus algae sp. nov., isolated from the surface of Kelp.</title>
        <authorList>
            <person name="Sun Y.Y."/>
            <person name="Gong Y."/>
            <person name="Du Z.J."/>
        </authorList>
    </citation>
    <scope>NUCLEOTIDE SEQUENCE</scope>
    <source>
        <strain evidence="2">SDUM040014</strain>
    </source>
</reference>
<sequence>MKNNSGFVIRALAALERAGNRSPQPVVLFAWLMLAIALASALAQWLGWQVNLPGAAAPVAARSLLSAEGIHWALTHMVDNFVGFAPVGAVLVIMLGLGIAEHSGLLRVILMRVVLALRRRFLSFAVVLAGILSNIAFDVGYVLLIPLAGLLFQTAGRPALAGIAAGFAGVSAGYSANLVLGPADIILAGLSSEALQLVAPGESVSVAANYYFAAVSTLLLALAGAWVTERVVVPYLGELDTDAAELPEQDRGSPTGLKAVALWTLAFALLVAVLAVPEGAPLRDGEGSGFALQALVPLIAIYAGIAGLIYGRLSGRFRQRGDATAGMEQAMSALAGYLVLMFFAAQAVAWFGWSQLGSLLAATGAGALAAFDGQVVVLLMAFILISALINLFVGSASAKWGILAPVFVPMLLLLGVAPEQTQMAYRIGDSVTNIVTPLMPYFGVVLAFAARHRPGIGVGTMLAMMLPYSLVFLLVWSAAFALWLGLGLPLGF</sequence>
<feature type="transmembrane region" description="Helical" evidence="1">
    <location>
        <begin position="259"/>
        <end position="277"/>
    </location>
</feature>
<feature type="transmembrane region" description="Helical" evidence="1">
    <location>
        <begin position="26"/>
        <end position="46"/>
    </location>
</feature>
<protein>
    <submittedName>
        <fullName evidence="2">AbgT family transporter</fullName>
    </submittedName>
</protein>
<feature type="transmembrane region" description="Helical" evidence="1">
    <location>
        <begin position="81"/>
        <end position="100"/>
    </location>
</feature>